<feature type="compositionally biased region" description="Polar residues" evidence="6">
    <location>
        <begin position="426"/>
        <end position="438"/>
    </location>
</feature>
<feature type="compositionally biased region" description="Low complexity" evidence="6">
    <location>
        <begin position="121"/>
        <end position="159"/>
    </location>
</feature>
<protein>
    <recommendedName>
        <fullName evidence="4">UBX domain-containing protein 2</fullName>
    </recommendedName>
</protein>
<comment type="subcellular location">
    <subcellularLocation>
        <location evidence="1">Endoplasmic reticulum membrane</location>
        <topology evidence="1">Peripheral membrane protein</topology>
    </subcellularLocation>
</comment>
<dbReference type="PANTHER" id="PTHR46424">
    <property type="entry name" value="UBX DOMAIN-CONTAINING PROTEIN 4"/>
    <property type="match status" value="1"/>
</dbReference>
<dbReference type="GO" id="GO:0006986">
    <property type="term" value="P:response to unfolded protein"/>
    <property type="evidence" value="ECO:0007669"/>
    <property type="project" value="UniProtKB-KW"/>
</dbReference>
<evidence type="ECO:0000256" key="4">
    <source>
        <dbReference type="ARBA" id="ARBA00041575"/>
    </source>
</evidence>
<dbReference type="Gene3D" id="3.10.20.90">
    <property type="entry name" value="Phosphatidylinositol 3-kinase Catalytic Subunit, Chain A, domain 1"/>
    <property type="match status" value="1"/>
</dbReference>
<dbReference type="OMA" id="FEPNNTS"/>
<dbReference type="PROSITE" id="PS50033">
    <property type="entry name" value="UBX"/>
    <property type="match status" value="1"/>
</dbReference>
<feature type="region of interest" description="Disordered" evidence="6">
    <location>
        <begin position="386"/>
        <end position="447"/>
    </location>
</feature>
<dbReference type="InterPro" id="IPR036249">
    <property type="entry name" value="Thioredoxin-like_sf"/>
</dbReference>
<accession>C8VAS0</accession>
<gene>
    <name evidence="8" type="ORF">ANIA_04754</name>
</gene>
<dbReference type="VEuPathDB" id="FungiDB:AN4754"/>
<keyword evidence="9" id="KW-1185">Reference proteome</keyword>
<dbReference type="SUPFAM" id="SSF52833">
    <property type="entry name" value="Thioredoxin-like"/>
    <property type="match status" value="1"/>
</dbReference>
<feature type="compositionally biased region" description="Polar residues" evidence="6">
    <location>
        <begin position="386"/>
        <end position="400"/>
    </location>
</feature>
<dbReference type="InParanoid" id="C8VAS0"/>
<dbReference type="InterPro" id="IPR029071">
    <property type="entry name" value="Ubiquitin-like_domsf"/>
</dbReference>
<dbReference type="GO" id="GO:0005783">
    <property type="term" value="C:endoplasmic reticulum"/>
    <property type="evidence" value="ECO:0000318"/>
    <property type="project" value="GO_Central"/>
</dbReference>
<dbReference type="CDD" id="cd01767">
    <property type="entry name" value="UBX"/>
    <property type="match status" value="1"/>
</dbReference>
<dbReference type="PANTHER" id="PTHR46424:SF1">
    <property type="entry name" value="UBX DOMAIN-CONTAINING PROTEIN 4"/>
    <property type="match status" value="1"/>
</dbReference>
<dbReference type="Proteomes" id="UP000000560">
    <property type="component" value="Chromosome III"/>
</dbReference>
<dbReference type="Pfam" id="PF00789">
    <property type="entry name" value="UBX"/>
    <property type="match status" value="1"/>
</dbReference>
<dbReference type="KEGG" id="ani:ANIA_04754"/>
<name>C8VAS0_EMENI</name>
<feature type="domain" description="UBX" evidence="7">
    <location>
        <begin position="262"/>
        <end position="337"/>
    </location>
</feature>
<evidence type="ECO:0000256" key="5">
    <source>
        <dbReference type="ARBA" id="ARBA00046062"/>
    </source>
</evidence>
<dbReference type="Pfam" id="PF23187">
    <property type="entry name" value="UBX7_N"/>
    <property type="match status" value="1"/>
</dbReference>
<feature type="region of interest" description="Disordered" evidence="6">
    <location>
        <begin position="113"/>
        <end position="258"/>
    </location>
</feature>
<dbReference type="OrthoDB" id="2445133at2759"/>
<evidence type="ECO:0000256" key="3">
    <source>
        <dbReference type="ARBA" id="ARBA00038812"/>
    </source>
</evidence>
<comment type="subunit">
    <text evidence="3">Directly interacts with VCP. Interacts with UBQLN1. Forms a complex with VCP and UBQLN1.</text>
</comment>
<sequence>MFFTGTLQEGITLAVQESKAVVCFVPDNGETSSTWQEEYFQGDEEFTRLLGSQSVLLRIAKDSQEAGFLASVCPISKYPTVVIIRNGMLREYIVPDISKEGFRNRVMAAIADSKPQSQTISSSVPQQSAQQAQELSSPAARAPQTVTTAPTPAVDTTRASITQGQSSQNVSTRSSGGRANDITYSSGSRMYSATVPRKQEREYDTPQSSNKAKETTEQKNDDMKGKAPIRTNKDEKSKNQKSAAASPAPHSTSVPVPPSQYRLQVRLFDGSSVRSTFSPLHTIRSDVRPWLDNQLEEKRPYNLKLIMTPLPNKTLTIAEEDQTLSELISGSTATFVMVPIKAYTEAYSDSGSLPVRAVSSAYGLVTSVVGGAVGYIGSFIGYSPNRASSSESAPPQSREFQASADATRRPRQWGANIRTLGDQRDGQNSQFYNGNQLNFEPRQGDDR</sequence>
<dbReference type="RefSeq" id="XP_050467644.1">
    <property type="nucleotide sequence ID" value="XM_050611638.1"/>
</dbReference>
<dbReference type="GO" id="GO:0036503">
    <property type="term" value="P:ERAD pathway"/>
    <property type="evidence" value="ECO:0000318"/>
    <property type="project" value="GO_Central"/>
</dbReference>
<feature type="compositionally biased region" description="Basic and acidic residues" evidence="6">
    <location>
        <begin position="211"/>
        <end position="238"/>
    </location>
</feature>
<dbReference type="HOGENOM" id="CLU_035996_1_1_1"/>
<dbReference type="GeneID" id="2872546"/>
<feature type="compositionally biased region" description="Polar residues" evidence="6">
    <location>
        <begin position="160"/>
        <end position="191"/>
    </location>
</feature>
<dbReference type="eggNOG" id="KOG2507">
    <property type="taxonomic scope" value="Eukaryota"/>
</dbReference>
<dbReference type="EMBL" id="BN001303">
    <property type="protein sequence ID" value="CBF76860.1"/>
    <property type="molecule type" value="Genomic_DNA"/>
</dbReference>
<proteinExistence type="predicted"/>
<reference evidence="9" key="1">
    <citation type="journal article" date="2005" name="Nature">
        <title>Sequencing of Aspergillus nidulans and comparative analysis with A. fumigatus and A. oryzae.</title>
        <authorList>
            <person name="Galagan J.E."/>
            <person name="Calvo S.E."/>
            <person name="Cuomo C."/>
            <person name="Ma L.J."/>
            <person name="Wortman J.R."/>
            <person name="Batzoglou S."/>
            <person name="Lee S.I."/>
            <person name="Basturkmen M."/>
            <person name="Spevak C.C."/>
            <person name="Clutterbuck J."/>
            <person name="Kapitonov V."/>
            <person name="Jurka J."/>
            <person name="Scazzocchio C."/>
            <person name="Farman M."/>
            <person name="Butler J."/>
            <person name="Purcell S."/>
            <person name="Harris S."/>
            <person name="Braus G.H."/>
            <person name="Draht O."/>
            <person name="Busch S."/>
            <person name="D'Enfert C."/>
            <person name="Bouchier C."/>
            <person name="Goldman G.H."/>
            <person name="Bell-Pedersen D."/>
            <person name="Griffiths-Jones S."/>
            <person name="Doonan J.H."/>
            <person name="Yu J."/>
            <person name="Vienken K."/>
            <person name="Pain A."/>
            <person name="Freitag M."/>
            <person name="Selker E.U."/>
            <person name="Archer D.B."/>
            <person name="Penalva M.A."/>
            <person name="Oakley B.R."/>
            <person name="Momany M."/>
            <person name="Tanaka T."/>
            <person name="Kumagai T."/>
            <person name="Asai K."/>
            <person name="Machida M."/>
            <person name="Nierman W.C."/>
            <person name="Denning D.W."/>
            <person name="Caddick M."/>
            <person name="Hynes M."/>
            <person name="Paoletti M."/>
            <person name="Fischer R."/>
            <person name="Miller B."/>
            <person name="Dyer P."/>
            <person name="Sachs M.S."/>
            <person name="Osmani S.A."/>
            <person name="Birren B.W."/>
        </authorList>
    </citation>
    <scope>NUCLEOTIDE SEQUENCE [LARGE SCALE GENOMIC DNA]</scope>
    <source>
        <strain evidence="9">FGSC A4 / ATCC 38163 / CBS 112.46 / NRRL 194 / M139</strain>
    </source>
</reference>
<dbReference type="FunCoup" id="C8VAS0">
    <property type="interactions" value="111"/>
</dbReference>
<dbReference type="GO" id="GO:0005789">
    <property type="term" value="C:endoplasmic reticulum membrane"/>
    <property type="evidence" value="ECO:0007669"/>
    <property type="project" value="UniProtKB-SubCell"/>
</dbReference>
<evidence type="ECO:0000313" key="9">
    <source>
        <dbReference type="Proteomes" id="UP000000560"/>
    </source>
</evidence>
<evidence type="ECO:0000256" key="6">
    <source>
        <dbReference type="SAM" id="MobiDB-lite"/>
    </source>
</evidence>
<dbReference type="STRING" id="227321.C8VAS0"/>
<dbReference type="InterPro" id="IPR001012">
    <property type="entry name" value="UBX_dom"/>
</dbReference>
<dbReference type="SUPFAM" id="SSF54236">
    <property type="entry name" value="Ubiquitin-like"/>
    <property type="match status" value="1"/>
</dbReference>
<reference evidence="9" key="2">
    <citation type="journal article" date="2009" name="Fungal Genet. Biol.">
        <title>The 2008 update of the Aspergillus nidulans genome annotation: a community effort.</title>
        <authorList>
            <person name="Wortman J.R."/>
            <person name="Gilsenan J.M."/>
            <person name="Joardar V."/>
            <person name="Deegan J."/>
            <person name="Clutterbuck J."/>
            <person name="Andersen M.R."/>
            <person name="Archer D."/>
            <person name="Bencina M."/>
            <person name="Braus G."/>
            <person name="Coutinho P."/>
            <person name="von Dohren H."/>
            <person name="Doonan J."/>
            <person name="Driessen A.J."/>
            <person name="Durek P."/>
            <person name="Espeso E."/>
            <person name="Fekete E."/>
            <person name="Flipphi M."/>
            <person name="Estrada C.G."/>
            <person name="Geysens S."/>
            <person name="Goldman G."/>
            <person name="de Groot P.W."/>
            <person name="Hansen K."/>
            <person name="Harris S.D."/>
            <person name="Heinekamp T."/>
            <person name="Helmstaedt K."/>
            <person name="Henrissat B."/>
            <person name="Hofmann G."/>
            <person name="Homan T."/>
            <person name="Horio T."/>
            <person name="Horiuchi H."/>
            <person name="James S."/>
            <person name="Jones M."/>
            <person name="Karaffa L."/>
            <person name="Karanyi Z."/>
            <person name="Kato M."/>
            <person name="Keller N."/>
            <person name="Kelly D.E."/>
            <person name="Kiel J.A."/>
            <person name="Kim J.M."/>
            <person name="van der Klei I.J."/>
            <person name="Klis F.M."/>
            <person name="Kovalchuk A."/>
            <person name="Krasevec N."/>
            <person name="Kubicek C.P."/>
            <person name="Liu B."/>
            <person name="Maccabe A."/>
            <person name="Meyer V."/>
            <person name="Mirabito P."/>
            <person name="Miskei M."/>
            <person name="Mos M."/>
            <person name="Mullins J."/>
            <person name="Nelson D.R."/>
            <person name="Nielsen J."/>
            <person name="Oakley B.R."/>
            <person name="Osmani S.A."/>
            <person name="Pakula T."/>
            <person name="Paszewski A."/>
            <person name="Paulsen I."/>
            <person name="Pilsyk S."/>
            <person name="Pocsi I."/>
            <person name="Punt P.J."/>
            <person name="Ram A.F."/>
            <person name="Ren Q."/>
            <person name="Robellet X."/>
            <person name="Robson G."/>
            <person name="Seiboth B."/>
            <person name="van Solingen P."/>
            <person name="Specht T."/>
            <person name="Sun J."/>
            <person name="Taheri-Talesh N."/>
            <person name="Takeshita N."/>
            <person name="Ussery D."/>
            <person name="vanKuyk P.A."/>
            <person name="Visser H."/>
            <person name="van de Vondervoort P.J."/>
            <person name="de Vries R.P."/>
            <person name="Walton J."/>
            <person name="Xiang X."/>
            <person name="Xiong Y."/>
            <person name="Zeng A.P."/>
            <person name="Brandt B.W."/>
            <person name="Cornell M.J."/>
            <person name="van den Hondel C.A."/>
            <person name="Visser J."/>
            <person name="Oliver S.G."/>
            <person name="Turner G."/>
        </authorList>
    </citation>
    <scope>GENOME REANNOTATION</scope>
    <source>
        <strain evidence="9">FGSC A4 / ATCC 38163 / CBS 112.46 / NRRL 194 / M139</strain>
    </source>
</reference>
<keyword evidence="2" id="KW-0834">Unfolded protein response</keyword>
<dbReference type="AlphaFoldDB" id="C8VAS0"/>
<evidence type="ECO:0000313" key="8">
    <source>
        <dbReference type="EMBL" id="CBF76860.1"/>
    </source>
</evidence>
<feature type="compositionally biased region" description="Low complexity" evidence="6">
    <location>
        <begin position="242"/>
        <end position="254"/>
    </location>
</feature>
<comment type="function">
    <text evidence="5">Involved in endoplasmic reticulum-associated protein degradation (ERAD). Acts as a platform to recruit both UBQLN1 and VCP to the ER during ERAD.</text>
</comment>
<organism evidence="8 9">
    <name type="scientific">Emericella nidulans (strain FGSC A4 / ATCC 38163 / CBS 112.46 / NRRL 194 / M139)</name>
    <name type="common">Aspergillus nidulans</name>
    <dbReference type="NCBI Taxonomy" id="227321"/>
    <lineage>
        <taxon>Eukaryota</taxon>
        <taxon>Fungi</taxon>
        <taxon>Dikarya</taxon>
        <taxon>Ascomycota</taxon>
        <taxon>Pezizomycotina</taxon>
        <taxon>Eurotiomycetes</taxon>
        <taxon>Eurotiomycetidae</taxon>
        <taxon>Eurotiales</taxon>
        <taxon>Aspergillaceae</taxon>
        <taxon>Aspergillus</taxon>
        <taxon>Aspergillus subgen. Nidulantes</taxon>
    </lineage>
</organism>
<evidence type="ECO:0000256" key="1">
    <source>
        <dbReference type="ARBA" id="ARBA00004406"/>
    </source>
</evidence>
<evidence type="ECO:0000256" key="2">
    <source>
        <dbReference type="ARBA" id="ARBA00023230"/>
    </source>
</evidence>
<evidence type="ECO:0000259" key="7">
    <source>
        <dbReference type="PROSITE" id="PS50033"/>
    </source>
</evidence>